<evidence type="ECO:0000313" key="1">
    <source>
        <dbReference type="EMBL" id="KAK3703890.1"/>
    </source>
</evidence>
<sequence>MLAVSGRWSGDVTELPVRTEWADITHPLYRTRSVRTIASISRYLSPGIKDMLLHSRANSSVYMGVKPRYFSPRVGPILSTCE</sequence>
<organism evidence="1 2">
    <name type="scientific">Elysia crispata</name>
    <name type="common">lettuce slug</name>
    <dbReference type="NCBI Taxonomy" id="231223"/>
    <lineage>
        <taxon>Eukaryota</taxon>
        <taxon>Metazoa</taxon>
        <taxon>Spiralia</taxon>
        <taxon>Lophotrochozoa</taxon>
        <taxon>Mollusca</taxon>
        <taxon>Gastropoda</taxon>
        <taxon>Heterobranchia</taxon>
        <taxon>Euthyneura</taxon>
        <taxon>Panpulmonata</taxon>
        <taxon>Sacoglossa</taxon>
        <taxon>Placobranchoidea</taxon>
        <taxon>Plakobranchidae</taxon>
        <taxon>Elysia</taxon>
    </lineage>
</organism>
<accession>A0AAE0XR34</accession>
<protein>
    <submittedName>
        <fullName evidence="1">Uncharacterized protein</fullName>
    </submittedName>
</protein>
<evidence type="ECO:0000313" key="2">
    <source>
        <dbReference type="Proteomes" id="UP001283361"/>
    </source>
</evidence>
<dbReference type="Proteomes" id="UP001283361">
    <property type="component" value="Unassembled WGS sequence"/>
</dbReference>
<dbReference type="EMBL" id="JAWDGP010007816">
    <property type="protein sequence ID" value="KAK3703890.1"/>
    <property type="molecule type" value="Genomic_DNA"/>
</dbReference>
<comment type="caution">
    <text evidence="1">The sequence shown here is derived from an EMBL/GenBank/DDBJ whole genome shotgun (WGS) entry which is preliminary data.</text>
</comment>
<reference evidence="1" key="1">
    <citation type="journal article" date="2023" name="G3 (Bethesda)">
        <title>A reference genome for the long-term kleptoplast-retaining sea slug Elysia crispata morphotype clarki.</title>
        <authorList>
            <person name="Eastman K.E."/>
            <person name="Pendleton A.L."/>
            <person name="Shaikh M.A."/>
            <person name="Suttiyut T."/>
            <person name="Ogas R."/>
            <person name="Tomko P."/>
            <person name="Gavelis G."/>
            <person name="Widhalm J.R."/>
            <person name="Wisecaver J.H."/>
        </authorList>
    </citation>
    <scope>NUCLEOTIDE SEQUENCE</scope>
    <source>
        <strain evidence="1">ECLA1</strain>
    </source>
</reference>
<dbReference type="AlphaFoldDB" id="A0AAE0XR34"/>
<gene>
    <name evidence="1" type="ORF">RRG08_014097</name>
</gene>
<proteinExistence type="predicted"/>
<keyword evidence="2" id="KW-1185">Reference proteome</keyword>
<name>A0AAE0XR34_9GAST</name>